<feature type="transmembrane region" description="Helical" evidence="9">
    <location>
        <begin position="112"/>
        <end position="134"/>
    </location>
</feature>
<keyword evidence="5 9" id="KW-0812">Transmembrane</keyword>
<dbReference type="GO" id="GO:0005886">
    <property type="term" value="C:plasma membrane"/>
    <property type="evidence" value="ECO:0007669"/>
    <property type="project" value="TreeGrafter"/>
</dbReference>
<keyword evidence="8 9" id="KW-0472">Membrane</keyword>
<evidence type="ECO:0000256" key="7">
    <source>
        <dbReference type="ARBA" id="ARBA00022989"/>
    </source>
</evidence>
<keyword evidence="6" id="KW-1278">Translocase</keyword>
<sequence>SWPGKMTSGWILSSASGFSAKLALDGNVAGVGNARIAEALSSAPATDTIITKFASTDTLIRGADVVTGATPLDLAGQVQAVSAETSVYESGAGLLNDPATLRNLFFGKMGGCLGETSALLLLIPAIILIFMRVIDWRIPLAYIGTVALGTLVAWLFKATPATPVFHLLSGGLMLGALFMATDYSTTPVTPGGQWIFGIGCGLLTVLIRLWSGGYPEGVSYSILLMNVATPLIDRLTRPRILGESRKKKKKEEK</sequence>
<proteinExistence type="predicted"/>
<evidence type="ECO:0000256" key="1">
    <source>
        <dbReference type="ARBA" id="ARBA00022448"/>
    </source>
</evidence>
<keyword evidence="1" id="KW-0813">Transport</keyword>
<dbReference type="PANTHER" id="PTHR30578">
    <property type="entry name" value="ELECTRON TRANSPORT COMPLEX PROTEIN RNFD"/>
    <property type="match status" value="1"/>
</dbReference>
<dbReference type="PANTHER" id="PTHR30578:SF0">
    <property type="entry name" value="ION-TRANSLOCATING OXIDOREDUCTASE COMPLEX SUBUNIT D"/>
    <property type="match status" value="1"/>
</dbReference>
<organism evidence="10 11">
    <name type="scientific">candidate division WOR-3 bacterium</name>
    <dbReference type="NCBI Taxonomy" id="2052148"/>
    <lineage>
        <taxon>Bacteria</taxon>
        <taxon>Bacteria division WOR-3</taxon>
    </lineage>
</organism>
<dbReference type="AlphaFoldDB" id="A0A9D5QD13"/>
<evidence type="ECO:0000256" key="9">
    <source>
        <dbReference type="SAM" id="Phobius"/>
    </source>
</evidence>
<dbReference type="EMBL" id="WJKJ01000265">
    <property type="protein sequence ID" value="MBD3365144.1"/>
    <property type="molecule type" value="Genomic_DNA"/>
</dbReference>
<protein>
    <recommendedName>
        <fullName evidence="12">Electron transporter RnfD</fullName>
    </recommendedName>
</protein>
<evidence type="ECO:0000256" key="2">
    <source>
        <dbReference type="ARBA" id="ARBA00022553"/>
    </source>
</evidence>
<keyword evidence="4" id="KW-0288">FMN</keyword>
<evidence type="ECO:0000256" key="3">
    <source>
        <dbReference type="ARBA" id="ARBA00022630"/>
    </source>
</evidence>
<evidence type="ECO:0000313" key="11">
    <source>
        <dbReference type="Proteomes" id="UP000630660"/>
    </source>
</evidence>
<accession>A0A9D5QD13</accession>
<dbReference type="Proteomes" id="UP000630660">
    <property type="component" value="Unassembled WGS sequence"/>
</dbReference>
<feature type="transmembrane region" description="Helical" evidence="9">
    <location>
        <begin position="163"/>
        <end position="181"/>
    </location>
</feature>
<feature type="transmembrane region" description="Helical" evidence="9">
    <location>
        <begin position="140"/>
        <end position="156"/>
    </location>
</feature>
<feature type="non-terminal residue" evidence="10">
    <location>
        <position position="1"/>
    </location>
</feature>
<evidence type="ECO:0000313" key="10">
    <source>
        <dbReference type="EMBL" id="MBD3365144.1"/>
    </source>
</evidence>
<keyword evidence="2" id="KW-0597">Phosphoprotein</keyword>
<gene>
    <name evidence="10" type="ORF">GF359_08005</name>
</gene>
<reference evidence="10" key="1">
    <citation type="submission" date="2019-11" db="EMBL/GenBank/DDBJ databases">
        <title>Microbial mats filling the niche in hypersaline microbial mats.</title>
        <authorList>
            <person name="Wong H.L."/>
            <person name="Macleod F.I."/>
            <person name="White R.A. III"/>
            <person name="Burns B.P."/>
        </authorList>
    </citation>
    <scope>NUCLEOTIDE SEQUENCE</scope>
    <source>
        <strain evidence="10">Bin_327</strain>
    </source>
</reference>
<evidence type="ECO:0008006" key="12">
    <source>
        <dbReference type="Google" id="ProtNLM"/>
    </source>
</evidence>
<keyword evidence="7 9" id="KW-1133">Transmembrane helix</keyword>
<feature type="transmembrane region" description="Helical" evidence="9">
    <location>
        <begin position="193"/>
        <end position="211"/>
    </location>
</feature>
<keyword evidence="3" id="KW-0285">Flavoprotein</keyword>
<dbReference type="Pfam" id="PF03116">
    <property type="entry name" value="NQR2_RnfD_RnfE"/>
    <property type="match status" value="1"/>
</dbReference>
<evidence type="ECO:0000256" key="6">
    <source>
        <dbReference type="ARBA" id="ARBA00022967"/>
    </source>
</evidence>
<evidence type="ECO:0000256" key="5">
    <source>
        <dbReference type="ARBA" id="ARBA00022692"/>
    </source>
</evidence>
<dbReference type="GO" id="GO:0055085">
    <property type="term" value="P:transmembrane transport"/>
    <property type="evidence" value="ECO:0007669"/>
    <property type="project" value="InterPro"/>
</dbReference>
<comment type="caution">
    <text evidence="10">The sequence shown here is derived from an EMBL/GenBank/DDBJ whole genome shotgun (WGS) entry which is preliminary data.</text>
</comment>
<evidence type="ECO:0000256" key="8">
    <source>
        <dbReference type="ARBA" id="ARBA00023136"/>
    </source>
</evidence>
<evidence type="ECO:0000256" key="4">
    <source>
        <dbReference type="ARBA" id="ARBA00022643"/>
    </source>
</evidence>
<name>A0A9D5QD13_UNCW3</name>
<dbReference type="InterPro" id="IPR004338">
    <property type="entry name" value="NqrB/RnfD"/>
</dbReference>